<organism evidence="2 3">
    <name type="scientific">Arthrobacter phage Berrie</name>
    <dbReference type="NCBI Taxonomy" id="2926087"/>
    <lineage>
        <taxon>Viruses</taxon>
        <taxon>Duplodnaviria</taxon>
        <taxon>Heunggongvirae</taxon>
        <taxon>Uroviricota</taxon>
        <taxon>Caudoviricetes</taxon>
        <taxon>Casidaviridae</taxon>
        <taxon>Yangvirus</taxon>
        <taxon>Yangvirus berrie</taxon>
    </lineage>
</organism>
<reference evidence="2 3" key="1">
    <citation type="submission" date="2024-01" db="EMBL/GenBank/DDBJ databases">
        <authorList>
            <person name="Gibbons A.C."/>
            <person name="Cheng C."/>
            <person name="Chavez V."/>
            <person name="Cosentino E.J."/>
            <person name="Abuwarda M.A."/>
            <person name="Alvarez A."/>
            <person name="Batteikh M."/>
            <person name="Baughman A.P."/>
            <person name="Di B.Daria."/>
            <person name="Dooley N.L."/>
            <person name="Empson B.M."/>
            <person name="Erfanian K."/>
            <person name="Esparza P.D."/>
            <person name="Fleming H.S."/>
            <person name="Ghannam M.S."/>
            <person name="Gonzalez C."/>
            <person name="Huq N.E."/>
            <person name="Jin K."/>
            <person name="Kamarzar M."/>
            <person name="Khaine A.Myat."/>
            <person name="Krug K.R."/>
            <person name="Lee A."/>
            <person name="Liao S."/>
            <person name="Light I."/>
            <person name="Ma Y."/>
            <person name="Magaling J.Tricia."/>
            <person name="McLinden K.C."/>
            <person name="Melkote A."/>
            <person name="Montoya S.Cinthy."/>
            <person name="Niazmandi K."/>
            <person name="Ostroske E.C."/>
            <person name="Paek B.H."/>
            <person name="Rajiv S."/>
            <person name="Santos C.E."/>
            <person name="Semaan S.A."/>
            <person name="Senthilvelan J."/>
            <person name="Sheppy T.E."/>
            <person name="Stephenson J.C."/>
            <person name="Tenney M.E."/>
            <person name="Teoh B.Wiyang."/>
            <person name="Thorp J.P."/>
            <person name="Turon F.Guille."/>
            <person name="Uvarov E.V."/>
            <person name="Verpukhovskiy P."/>
            <person name="Wang J.Yiyang."/>
            <person name="Whang A.Y."/>
            <person name="Wright N.E."/>
            <person name="Wu M."/>
            <person name="Zhuang C."/>
            <person name="Chai A.E."/>
            <person name="Zorawik M."/>
            <person name="Kasemsunt F."/>
            <person name="Garza D.R."/>
            <person name="Ngo R.T."/>
            <person name="Reddi K."/>
            <person name="Freise A.C."/>
            <person name="Garcia-Vedrenne A.E."/>
            <person name="Garlena R.A."/>
            <person name="Russell D.A."/>
            <person name="Jacobs-Sera D."/>
            <person name="Hatfull G.F."/>
        </authorList>
    </citation>
    <scope>NUCLEOTIDE SEQUENCE [LARGE SCALE GENOMIC DNA]</scope>
</reference>
<gene>
    <name evidence="2" type="primary">28</name>
    <name evidence="2" type="ORF">SEA_BERRIE_28</name>
</gene>
<proteinExistence type="predicted"/>
<keyword evidence="1" id="KW-1133">Transmembrane helix</keyword>
<sequence>MKRSDWQFLGGLVLFDVLFSLPSLLTAWK</sequence>
<name>A0ABZ2CN86_9CAUD</name>
<accession>A0ABZ2CN86</accession>
<keyword evidence="3" id="KW-1185">Reference proteome</keyword>
<keyword evidence="1" id="KW-0472">Membrane</keyword>
<keyword evidence="1" id="KW-0812">Transmembrane</keyword>
<dbReference type="Proteomes" id="UP001354061">
    <property type="component" value="Segment"/>
</dbReference>
<feature type="transmembrane region" description="Helical" evidence="1">
    <location>
        <begin position="6"/>
        <end position="28"/>
    </location>
</feature>
<dbReference type="EMBL" id="PP208921">
    <property type="protein sequence ID" value="WVX87879.1"/>
    <property type="molecule type" value="Genomic_DNA"/>
</dbReference>
<protein>
    <submittedName>
        <fullName evidence="2">Membrane protein</fullName>
    </submittedName>
</protein>
<evidence type="ECO:0000256" key="1">
    <source>
        <dbReference type="SAM" id="Phobius"/>
    </source>
</evidence>
<evidence type="ECO:0000313" key="3">
    <source>
        <dbReference type="Proteomes" id="UP001354061"/>
    </source>
</evidence>
<evidence type="ECO:0000313" key="2">
    <source>
        <dbReference type="EMBL" id="WVX87879.1"/>
    </source>
</evidence>